<dbReference type="RefSeq" id="WP_187714416.1">
    <property type="nucleotide sequence ID" value="NZ_CP060780.1"/>
</dbReference>
<reference evidence="1 2" key="1">
    <citation type="submission" date="2020-08" db="EMBL/GenBank/DDBJ databases">
        <title>Genome sequence of Sphingomonas daechungensis KACC 18115T.</title>
        <authorList>
            <person name="Hyun D.-W."/>
            <person name="Bae J.-W."/>
        </authorList>
    </citation>
    <scope>NUCLEOTIDE SEQUENCE [LARGE SCALE GENOMIC DNA]</scope>
    <source>
        <strain evidence="1 2">KACC 18115</strain>
    </source>
</reference>
<evidence type="ECO:0000313" key="1">
    <source>
        <dbReference type="EMBL" id="QNP42985.1"/>
    </source>
</evidence>
<organism evidence="1 2">
    <name type="scientific">Sphingomonas daechungensis</name>
    <dbReference type="NCBI Taxonomy" id="1176646"/>
    <lineage>
        <taxon>Bacteria</taxon>
        <taxon>Pseudomonadati</taxon>
        <taxon>Pseudomonadota</taxon>
        <taxon>Alphaproteobacteria</taxon>
        <taxon>Sphingomonadales</taxon>
        <taxon>Sphingomonadaceae</taxon>
        <taxon>Sphingomonas</taxon>
    </lineage>
</organism>
<proteinExistence type="predicted"/>
<dbReference type="Proteomes" id="UP000516134">
    <property type="component" value="Chromosome"/>
</dbReference>
<gene>
    <name evidence="1" type="ORF">H9L15_13470</name>
</gene>
<accession>A0ABX6SZV5</accession>
<dbReference type="EMBL" id="CP060780">
    <property type="protein sequence ID" value="QNP42985.1"/>
    <property type="molecule type" value="Genomic_DNA"/>
</dbReference>
<name>A0ABX6SZV5_9SPHN</name>
<protein>
    <submittedName>
        <fullName evidence="1">Uncharacterized protein</fullName>
    </submittedName>
</protein>
<evidence type="ECO:0000313" key="2">
    <source>
        <dbReference type="Proteomes" id="UP000516134"/>
    </source>
</evidence>
<sequence length="74" mass="8774">MSETVPQNCRERQMRWYKMPVEDLPAEDYRERADRFHRMAARLSNPQIAAKFEAMAIDAEIIAERKAREAFSRS</sequence>
<keyword evidence="2" id="KW-1185">Reference proteome</keyword>